<feature type="signal peptide" evidence="4">
    <location>
        <begin position="1"/>
        <end position="22"/>
    </location>
</feature>
<evidence type="ECO:0000313" key="5">
    <source>
        <dbReference type="EMBL" id="ATA92231.1"/>
    </source>
</evidence>
<dbReference type="InterPro" id="IPR011990">
    <property type="entry name" value="TPR-like_helical_dom_sf"/>
</dbReference>
<dbReference type="EMBL" id="CP022388">
    <property type="protein sequence ID" value="ATA92231.1"/>
    <property type="molecule type" value="Genomic_DNA"/>
</dbReference>
<dbReference type="SMART" id="SM00671">
    <property type="entry name" value="SEL1"/>
    <property type="match status" value="5"/>
</dbReference>
<sequence length="1000" mass="115380">MRKFYFSLFLFGLLLQSVFSQSTEVTTTDQADFQKAMSLYNRKLYKPAQHLFRKELLNTNDAQIKSKCEYYLALTAIKSGEIGAENLMERFMEKYPDSPFGANAYIDIADYYFGQGNYKMALQWYDKVNPTDVHWQDKDRFNFQKGYALFTGGKRKESEKYFSQLRGSKEFGAEANYYLGYIAYDSEDYSTASTYFERVQEDEQLNKNVSYFQAAMNFKQGKFEQAISEGLKQKQKTKNPQELSEINKIIGESYFNLQKYDEALPYLKAYKGKRGRYSNTDYYYLGYVYYKNKDYNLAIEQFNKIVSGKDAVAQNAYYHLAECYLNTHQKQQALNAFRNAYQMDFNDQIKKDAHLNYARLSYDIGNPYESVPSVLLAYSKNYPNDHKEEIQSLLIDSYVSSGDYQAAIDLLEKSTQPKDKEIYQKVVFYRGLELFNEVQYQPALAYLQKVKGNDTFAARALYWSGECAYQLKDFQAAKTYYTQFLAHPKAQTTSEFKNIYYNLAYVNFNLKQYATAVENFELYLKSNPKNAIWENDAHLRMADSYFAEGKYWPAMEAYNKVIGSKAVDEDYAAFQKAISYGFVNRVSRKIEDLEAFIKRYKNSNLRQNALFELGNTYVSEDNTAKALQYYSQLKNEYKNGELVPRAMLREALVYNNKGDNARALALFKEIAKNYPNTTEANQAVATAFLIYKDIGKVDEYASWAKGLGYVKVVDAELDIASYESAEKHYLQQNQKEAIAGFEKYISQYPQGVLVNNARFYLGQLYYQQNDKNKALPLFEKVIEAGTGEFLEQALARVSQMYLDKGESAKAKSFLEQLENKSAIAQNQIYAQSNLMQISYQEKQYQKAITYANKVLSQSGVDRRIQNDAQRILARSYIQTSDEPKAKKAYQEVAKTATGSLAAEALYYDAYFKNKEQNYKASNEVVQKLAKEYGGYKEYAAKSLVIMAKNFYALNDTYQATYILENVIKNFAGYPEVVDQAQKELSIVKAEAAKSNSSVEL</sequence>
<evidence type="ECO:0000256" key="2">
    <source>
        <dbReference type="ARBA" id="ARBA00022803"/>
    </source>
</evidence>
<feature type="chain" id="PRO_5013236264" evidence="4">
    <location>
        <begin position="23"/>
        <end position="1000"/>
    </location>
</feature>
<dbReference type="Pfam" id="PF13174">
    <property type="entry name" value="TPR_6"/>
    <property type="match status" value="4"/>
</dbReference>
<protein>
    <submittedName>
        <fullName evidence="5">Uncharacterized protein</fullName>
    </submittedName>
</protein>
<dbReference type="SMART" id="SM00028">
    <property type="entry name" value="TPR"/>
    <property type="match status" value="13"/>
</dbReference>
<organism evidence="5 6">
    <name type="scientific">Capnocytophaga canimorsus</name>
    <dbReference type="NCBI Taxonomy" id="28188"/>
    <lineage>
        <taxon>Bacteria</taxon>
        <taxon>Pseudomonadati</taxon>
        <taxon>Bacteroidota</taxon>
        <taxon>Flavobacteriia</taxon>
        <taxon>Flavobacteriales</taxon>
        <taxon>Flavobacteriaceae</taxon>
        <taxon>Capnocytophaga</taxon>
    </lineage>
</organism>
<dbReference type="RefSeq" id="WP_095917534.1">
    <property type="nucleotide sequence ID" value="NZ_CP022388.1"/>
</dbReference>
<feature type="repeat" description="TPR" evidence="3">
    <location>
        <begin position="755"/>
        <end position="788"/>
    </location>
</feature>
<feature type="repeat" description="TPR" evidence="3">
    <location>
        <begin position="497"/>
        <end position="530"/>
    </location>
</feature>
<gene>
    <name evidence="5" type="ORF">CGC56_08740</name>
</gene>
<dbReference type="Pfam" id="PF12895">
    <property type="entry name" value="ANAPC3"/>
    <property type="match status" value="2"/>
</dbReference>
<dbReference type="InterPro" id="IPR051012">
    <property type="entry name" value="CellSynth/LPSAsmb/PSIAsmb"/>
</dbReference>
<dbReference type="SUPFAM" id="SSF48452">
    <property type="entry name" value="TPR-like"/>
    <property type="match status" value="5"/>
</dbReference>
<dbReference type="Proteomes" id="UP000243136">
    <property type="component" value="Chromosome"/>
</dbReference>
<evidence type="ECO:0000256" key="4">
    <source>
        <dbReference type="SAM" id="SignalP"/>
    </source>
</evidence>
<dbReference type="InterPro" id="IPR006597">
    <property type="entry name" value="Sel1-like"/>
</dbReference>
<evidence type="ECO:0000313" key="6">
    <source>
        <dbReference type="Proteomes" id="UP000243136"/>
    </source>
</evidence>
<dbReference type="Gene3D" id="1.25.40.10">
    <property type="entry name" value="Tetratricopeptide repeat domain"/>
    <property type="match status" value="8"/>
</dbReference>
<dbReference type="PANTHER" id="PTHR45586:SF1">
    <property type="entry name" value="LIPOPOLYSACCHARIDE ASSEMBLY PROTEIN B"/>
    <property type="match status" value="1"/>
</dbReference>
<dbReference type="Pfam" id="PF13181">
    <property type="entry name" value="TPR_8"/>
    <property type="match status" value="1"/>
</dbReference>
<dbReference type="AlphaFoldDB" id="A0A250G4U7"/>
<name>A0A250G4U7_9FLAO</name>
<feature type="repeat" description="TPR" evidence="3">
    <location>
        <begin position="314"/>
        <end position="347"/>
    </location>
</feature>
<accession>A0A250G4U7</accession>
<keyword evidence="2 3" id="KW-0802">TPR repeat</keyword>
<feature type="repeat" description="TPR" evidence="3">
    <location>
        <begin position="279"/>
        <end position="312"/>
    </location>
</feature>
<proteinExistence type="predicted"/>
<evidence type="ECO:0000256" key="1">
    <source>
        <dbReference type="ARBA" id="ARBA00022737"/>
    </source>
</evidence>
<reference evidence="6" key="1">
    <citation type="submission" date="2017-06" db="EMBL/GenBank/DDBJ databases">
        <title>Capnocytophaga spp. assemblies.</title>
        <authorList>
            <person name="Gulvik C.A."/>
        </authorList>
    </citation>
    <scope>NUCLEOTIDE SEQUENCE [LARGE SCALE GENOMIC DNA]</scope>
    <source>
        <strain evidence="6">H5594</strain>
    </source>
</reference>
<keyword evidence="1" id="KW-0677">Repeat</keyword>
<keyword evidence="4" id="KW-0732">Signal</keyword>
<dbReference type="PROSITE" id="PS50005">
    <property type="entry name" value="TPR"/>
    <property type="match status" value="4"/>
</dbReference>
<dbReference type="InterPro" id="IPR019734">
    <property type="entry name" value="TPR_rpt"/>
</dbReference>
<evidence type="ECO:0000256" key="3">
    <source>
        <dbReference type="PROSITE-ProRule" id="PRU00339"/>
    </source>
</evidence>
<dbReference type="PANTHER" id="PTHR45586">
    <property type="entry name" value="TPR REPEAT-CONTAINING PROTEIN PA4667"/>
    <property type="match status" value="1"/>
</dbReference>